<accession>A0A0G0IQF0</accession>
<dbReference type="AlphaFoldDB" id="A0A0G0IQF0"/>
<organism evidence="1 2">
    <name type="scientific">Berkelbacteria bacterium GW2011_GWA1_36_9</name>
    <dbReference type="NCBI Taxonomy" id="1618331"/>
    <lineage>
        <taxon>Bacteria</taxon>
        <taxon>Candidatus Berkelbacteria</taxon>
    </lineage>
</organism>
<name>A0A0G0IQF0_9BACT</name>
<dbReference type="PROSITE" id="PS51257">
    <property type="entry name" value="PROKAR_LIPOPROTEIN"/>
    <property type="match status" value="1"/>
</dbReference>
<dbReference type="Proteomes" id="UP000034508">
    <property type="component" value="Unassembled WGS sequence"/>
</dbReference>
<sequence>MKKVAMIIIVVLLVALFSGCGGGGGNSGGGTGGIKIPGVLEIKAELSGSQITNLHLTIEDLANVQIATTDIAIDPNGFGKARFSQIGQRILKIEAKNANGLAISFKNISVNIPSGLATEIDLTNKWNDLISEIHEGVPDLELTSIPERYYGGNLVGKVAGGNPSEFGTVTYTRTSDGWSIKPSPEIPMASIATNGVWSCRIDTGGLDTTATEILTYLVRQSDKDKIPIVSGGAKPILPFALGYEHAWRK</sequence>
<comment type="caution">
    <text evidence="1">The sequence shown here is derived from an EMBL/GenBank/DDBJ whole genome shotgun (WGS) entry which is preliminary data.</text>
</comment>
<gene>
    <name evidence="1" type="ORF">US31_C0007G0032</name>
</gene>
<proteinExistence type="predicted"/>
<dbReference type="EMBL" id="LBSM01000007">
    <property type="protein sequence ID" value="KKQ18226.1"/>
    <property type="molecule type" value="Genomic_DNA"/>
</dbReference>
<protein>
    <submittedName>
        <fullName evidence="1">Uncharacterized protein</fullName>
    </submittedName>
</protein>
<evidence type="ECO:0000313" key="2">
    <source>
        <dbReference type="Proteomes" id="UP000034508"/>
    </source>
</evidence>
<evidence type="ECO:0000313" key="1">
    <source>
        <dbReference type="EMBL" id="KKQ18226.1"/>
    </source>
</evidence>
<reference evidence="1 2" key="1">
    <citation type="journal article" date="2015" name="Nature">
        <title>rRNA introns, odd ribosomes, and small enigmatic genomes across a large radiation of phyla.</title>
        <authorList>
            <person name="Brown C.T."/>
            <person name="Hug L.A."/>
            <person name="Thomas B.C."/>
            <person name="Sharon I."/>
            <person name="Castelle C.J."/>
            <person name="Singh A."/>
            <person name="Wilkins M.J."/>
            <person name="Williams K.H."/>
            <person name="Banfield J.F."/>
        </authorList>
    </citation>
    <scope>NUCLEOTIDE SEQUENCE [LARGE SCALE GENOMIC DNA]</scope>
</reference>